<dbReference type="InterPro" id="IPR002893">
    <property type="entry name" value="Znf_MYND"/>
</dbReference>
<proteinExistence type="predicted"/>
<dbReference type="SUPFAM" id="SSF144232">
    <property type="entry name" value="HIT/MYND zinc finger-like"/>
    <property type="match status" value="1"/>
</dbReference>
<dbReference type="EMBL" id="MU838999">
    <property type="protein sequence ID" value="KAK1770997.1"/>
    <property type="molecule type" value="Genomic_DNA"/>
</dbReference>
<evidence type="ECO:0000313" key="6">
    <source>
        <dbReference type="EMBL" id="KAK1770997.1"/>
    </source>
</evidence>
<evidence type="ECO:0000256" key="4">
    <source>
        <dbReference type="PROSITE-ProRule" id="PRU00134"/>
    </source>
</evidence>
<accession>A0AAJ0FKE9</accession>
<dbReference type="RefSeq" id="XP_060287210.1">
    <property type="nucleotide sequence ID" value="XM_060431935.1"/>
</dbReference>
<comment type="caution">
    <text evidence="6">The sequence shown here is derived from an EMBL/GenBank/DDBJ whole genome shotgun (WGS) entry which is preliminary data.</text>
</comment>
<evidence type="ECO:0000256" key="1">
    <source>
        <dbReference type="ARBA" id="ARBA00022723"/>
    </source>
</evidence>
<reference evidence="6" key="1">
    <citation type="submission" date="2023-06" db="EMBL/GenBank/DDBJ databases">
        <title>Genome-scale phylogeny and comparative genomics of the fungal order Sordariales.</title>
        <authorList>
            <consortium name="Lawrence Berkeley National Laboratory"/>
            <person name="Hensen N."/>
            <person name="Bonometti L."/>
            <person name="Westerberg I."/>
            <person name="Brannstrom I.O."/>
            <person name="Guillou S."/>
            <person name="Cros-Aarteil S."/>
            <person name="Calhoun S."/>
            <person name="Haridas S."/>
            <person name="Kuo A."/>
            <person name="Mondo S."/>
            <person name="Pangilinan J."/>
            <person name="Riley R."/>
            <person name="Labutti K."/>
            <person name="Andreopoulos B."/>
            <person name="Lipzen A."/>
            <person name="Chen C."/>
            <person name="Yanf M."/>
            <person name="Daum C."/>
            <person name="Ng V."/>
            <person name="Clum A."/>
            <person name="Steindorff A."/>
            <person name="Ohm R."/>
            <person name="Martin F."/>
            <person name="Silar P."/>
            <person name="Natvig D."/>
            <person name="Lalanne C."/>
            <person name="Gautier V."/>
            <person name="Ament-Velasquez S.L."/>
            <person name="Kruys A."/>
            <person name="Hutchinson M.I."/>
            <person name="Powell A.J."/>
            <person name="Barry K."/>
            <person name="Miller A.N."/>
            <person name="Grigoriev I.V."/>
            <person name="Debuchy R."/>
            <person name="Gladieux P."/>
            <person name="Thoren M.H."/>
            <person name="Johannesson H."/>
        </authorList>
    </citation>
    <scope>NUCLEOTIDE SEQUENCE</scope>
    <source>
        <strain evidence="6">8032-3</strain>
    </source>
</reference>
<feature type="domain" description="MYND-type" evidence="5">
    <location>
        <begin position="154"/>
        <end position="202"/>
    </location>
</feature>
<dbReference type="Pfam" id="PF01753">
    <property type="entry name" value="zf-MYND"/>
    <property type="match status" value="1"/>
</dbReference>
<dbReference type="GO" id="GO:0008270">
    <property type="term" value="F:zinc ion binding"/>
    <property type="evidence" value="ECO:0007669"/>
    <property type="project" value="UniProtKB-KW"/>
</dbReference>
<evidence type="ECO:0000313" key="7">
    <source>
        <dbReference type="Proteomes" id="UP001244011"/>
    </source>
</evidence>
<dbReference type="PROSITE" id="PS50865">
    <property type="entry name" value="ZF_MYND_2"/>
    <property type="match status" value="1"/>
</dbReference>
<keyword evidence="3" id="KW-0862">Zinc</keyword>
<sequence length="213" mass="22237">MAPPDLADTTIFPTFADCPEPSPSSPTPTQPWYLLGQITHDMTITKPTLVLADRSGAPFALVFDGHGHGHGRLPESAPPEARGLDLRARGLRRGATAVVPMAERTPPAAEGGGGRGFVRVPAGAEDVVGAVPGPLERVVDVAGRMRAGDAGERCGRCGGEGEGGGEGGKVVLRRCTGCGEVRYCSKDCQVEDWNAGGHKGDCKIFKALNDIWK</sequence>
<evidence type="ECO:0000256" key="3">
    <source>
        <dbReference type="ARBA" id="ARBA00022833"/>
    </source>
</evidence>
<keyword evidence="1" id="KW-0479">Metal-binding</keyword>
<dbReference type="AlphaFoldDB" id="A0AAJ0FKE9"/>
<dbReference type="Proteomes" id="UP001244011">
    <property type="component" value="Unassembled WGS sequence"/>
</dbReference>
<keyword evidence="2 4" id="KW-0863">Zinc-finger</keyword>
<dbReference type="GeneID" id="85315122"/>
<evidence type="ECO:0000259" key="5">
    <source>
        <dbReference type="PROSITE" id="PS50865"/>
    </source>
</evidence>
<protein>
    <recommendedName>
        <fullName evidence="5">MYND-type domain-containing protein</fullName>
    </recommendedName>
</protein>
<dbReference type="PROSITE" id="PS01360">
    <property type="entry name" value="ZF_MYND_1"/>
    <property type="match status" value="1"/>
</dbReference>
<dbReference type="Gene3D" id="6.10.140.2220">
    <property type="match status" value="1"/>
</dbReference>
<keyword evidence="7" id="KW-1185">Reference proteome</keyword>
<name>A0AAJ0FKE9_9PEZI</name>
<evidence type="ECO:0000256" key="2">
    <source>
        <dbReference type="ARBA" id="ARBA00022771"/>
    </source>
</evidence>
<organism evidence="6 7">
    <name type="scientific">Phialemonium atrogriseum</name>
    <dbReference type="NCBI Taxonomy" id="1093897"/>
    <lineage>
        <taxon>Eukaryota</taxon>
        <taxon>Fungi</taxon>
        <taxon>Dikarya</taxon>
        <taxon>Ascomycota</taxon>
        <taxon>Pezizomycotina</taxon>
        <taxon>Sordariomycetes</taxon>
        <taxon>Sordariomycetidae</taxon>
        <taxon>Cephalothecales</taxon>
        <taxon>Cephalothecaceae</taxon>
        <taxon>Phialemonium</taxon>
    </lineage>
</organism>
<gene>
    <name evidence="6" type="ORF">QBC33DRAFT_597606</name>
</gene>